<keyword evidence="4" id="KW-1185">Reference proteome</keyword>
<dbReference type="InterPro" id="IPR032623">
    <property type="entry name" value="FecR_N"/>
</dbReference>
<protein>
    <submittedName>
        <fullName evidence="3">FecR family protein</fullName>
    </submittedName>
</protein>
<feature type="domain" description="FecR N-terminal" evidence="2">
    <location>
        <begin position="11"/>
        <end position="52"/>
    </location>
</feature>
<dbReference type="Pfam" id="PF16220">
    <property type="entry name" value="DUF4880"/>
    <property type="match status" value="1"/>
</dbReference>
<dbReference type="Gene3D" id="2.60.120.1440">
    <property type="match status" value="1"/>
</dbReference>
<dbReference type="InterPro" id="IPR006860">
    <property type="entry name" value="FecR"/>
</dbReference>
<reference evidence="4" key="1">
    <citation type="submission" date="2016-10" db="EMBL/GenBank/DDBJ databases">
        <authorList>
            <person name="Varghese N."/>
            <person name="Submissions S."/>
        </authorList>
    </citation>
    <scope>NUCLEOTIDE SEQUENCE [LARGE SCALE GENOMIC DNA]</scope>
    <source>
        <strain evidence="4">CBMB127</strain>
    </source>
</reference>
<evidence type="ECO:0000313" key="4">
    <source>
        <dbReference type="Proteomes" id="UP000198629"/>
    </source>
</evidence>
<dbReference type="EMBL" id="FNFX01000001">
    <property type="protein sequence ID" value="SDK17392.1"/>
    <property type="molecule type" value="Genomic_DNA"/>
</dbReference>
<organism evidence="3 4">
    <name type="scientific">Methylophilus rhizosphaerae</name>
    <dbReference type="NCBI Taxonomy" id="492660"/>
    <lineage>
        <taxon>Bacteria</taxon>
        <taxon>Pseudomonadati</taxon>
        <taxon>Pseudomonadota</taxon>
        <taxon>Betaproteobacteria</taxon>
        <taxon>Nitrosomonadales</taxon>
        <taxon>Methylophilaceae</taxon>
        <taxon>Methylophilus</taxon>
    </lineage>
</organism>
<dbReference type="Proteomes" id="UP000198629">
    <property type="component" value="Unassembled WGS sequence"/>
</dbReference>
<dbReference type="PANTHER" id="PTHR30273">
    <property type="entry name" value="PERIPLASMIC SIGNAL SENSOR AND SIGMA FACTOR ACTIVATOR FECR-RELATED"/>
    <property type="match status" value="1"/>
</dbReference>
<evidence type="ECO:0000259" key="2">
    <source>
        <dbReference type="Pfam" id="PF16220"/>
    </source>
</evidence>
<dbReference type="Pfam" id="PF04773">
    <property type="entry name" value="FecR"/>
    <property type="match status" value="1"/>
</dbReference>
<evidence type="ECO:0000259" key="1">
    <source>
        <dbReference type="Pfam" id="PF04773"/>
    </source>
</evidence>
<dbReference type="OrthoDB" id="1100567at2"/>
<evidence type="ECO:0000313" key="3">
    <source>
        <dbReference type="EMBL" id="SDK17392.1"/>
    </source>
</evidence>
<dbReference type="AlphaFoldDB" id="A0A1G8ZQL4"/>
<dbReference type="STRING" id="492660.SAMN05192566_0463"/>
<feature type="domain" description="FecR protein" evidence="1">
    <location>
        <begin position="121"/>
        <end position="210"/>
    </location>
</feature>
<sequence length="324" mass="35787">MSQALDQTALQQAAEWFAVLSDKQIDESDRLAWQAWLAASPRHHSAWKEVEAINASFNKLNTVSSKTASHQALSHPNSRRQALKVLGFAGVALFGGVMLKRYSPWQDWLTTLTASAKTYSPPPGKTATVVLADASRLWLNANSQAKVEYGLMLRRITVLAGEVLLQSGHDDQDRALVVDTRHGRMTALGTRFTVRQETGRTLLAVYDGRVAITTPQGESIIVPAGNQAYFDTQKISPLEPALSAREAWTRGILIADNQHLDDFIAELSNYYPRRISVSPSVAHFRLMGAYPFSNVPLVLQEIANSLPIRVQNDAQGNFELKPLN</sequence>
<dbReference type="RefSeq" id="WP_091469279.1">
    <property type="nucleotide sequence ID" value="NZ_FNFX01000001.1"/>
</dbReference>
<dbReference type="PANTHER" id="PTHR30273:SF2">
    <property type="entry name" value="PROTEIN FECR"/>
    <property type="match status" value="1"/>
</dbReference>
<dbReference type="GO" id="GO:0016989">
    <property type="term" value="F:sigma factor antagonist activity"/>
    <property type="evidence" value="ECO:0007669"/>
    <property type="project" value="TreeGrafter"/>
</dbReference>
<proteinExistence type="predicted"/>
<accession>A0A1G8ZQL4</accession>
<name>A0A1G8ZQL4_9PROT</name>
<dbReference type="InterPro" id="IPR012373">
    <property type="entry name" value="Ferrdict_sens_TM"/>
</dbReference>
<gene>
    <name evidence="3" type="ORF">SAMN05192566_0463</name>
</gene>
<dbReference type="PIRSF" id="PIRSF018266">
    <property type="entry name" value="FecR"/>
    <property type="match status" value="1"/>
</dbReference>